<evidence type="ECO:0000259" key="1">
    <source>
        <dbReference type="PROSITE" id="PS50943"/>
    </source>
</evidence>
<dbReference type="OrthoDB" id="9156632at2"/>
<organism evidence="2 3">
    <name type="scientific">Roseateles saccharophilus</name>
    <name type="common">Pseudomonas saccharophila</name>
    <dbReference type="NCBI Taxonomy" id="304"/>
    <lineage>
        <taxon>Bacteria</taxon>
        <taxon>Pseudomonadati</taxon>
        <taxon>Pseudomonadota</taxon>
        <taxon>Betaproteobacteria</taxon>
        <taxon>Burkholderiales</taxon>
        <taxon>Sphaerotilaceae</taxon>
        <taxon>Roseateles</taxon>
    </lineage>
</organism>
<sequence length="96" mass="10365">MEFDIFRSMGDFESTVKAMGAKLKEMRKARGLRQIDVADRAGIPRLQVVHVEAGRPGVAVSAYARVAAALGAQFQLVPAQRPTLEEIGALLDGERG</sequence>
<comment type="caution">
    <text evidence="2">The sequence shown here is derived from an EMBL/GenBank/DDBJ whole genome shotgun (WGS) entry which is preliminary data.</text>
</comment>
<dbReference type="Proteomes" id="UP000295110">
    <property type="component" value="Unassembled WGS sequence"/>
</dbReference>
<accession>A0A4R3U7A9</accession>
<dbReference type="GO" id="GO:0003677">
    <property type="term" value="F:DNA binding"/>
    <property type="evidence" value="ECO:0007669"/>
    <property type="project" value="InterPro"/>
</dbReference>
<dbReference type="Gene3D" id="1.10.260.40">
    <property type="entry name" value="lambda repressor-like DNA-binding domains"/>
    <property type="match status" value="1"/>
</dbReference>
<reference evidence="2 3" key="1">
    <citation type="submission" date="2019-03" db="EMBL/GenBank/DDBJ databases">
        <title>Genomic Encyclopedia of Type Strains, Phase IV (KMG-IV): sequencing the most valuable type-strain genomes for metagenomic binning, comparative biology and taxonomic classification.</title>
        <authorList>
            <person name="Goeker M."/>
        </authorList>
    </citation>
    <scope>NUCLEOTIDE SEQUENCE [LARGE SCALE GENOMIC DNA]</scope>
    <source>
        <strain evidence="2 3">DSM 654</strain>
    </source>
</reference>
<dbReference type="InterPro" id="IPR010982">
    <property type="entry name" value="Lambda_DNA-bd_dom_sf"/>
</dbReference>
<evidence type="ECO:0000313" key="3">
    <source>
        <dbReference type="Proteomes" id="UP000295110"/>
    </source>
</evidence>
<protein>
    <submittedName>
        <fullName evidence="2">Helix-turn-helix protein</fullName>
    </submittedName>
</protein>
<dbReference type="RefSeq" id="WP_132576617.1">
    <property type="nucleotide sequence ID" value="NZ_CBCSGL010000083.1"/>
</dbReference>
<dbReference type="Pfam" id="PF13560">
    <property type="entry name" value="HTH_31"/>
    <property type="match status" value="1"/>
</dbReference>
<dbReference type="AlphaFoldDB" id="A0A4R3U7A9"/>
<dbReference type="CDD" id="cd00093">
    <property type="entry name" value="HTH_XRE"/>
    <property type="match status" value="1"/>
</dbReference>
<keyword evidence="3" id="KW-1185">Reference proteome</keyword>
<dbReference type="EMBL" id="SMBU01000057">
    <property type="protein sequence ID" value="TCU83631.1"/>
    <property type="molecule type" value="Genomic_DNA"/>
</dbReference>
<gene>
    <name evidence="2" type="ORF">EV671_10577</name>
</gene>
<dbReference type="SUPFAM" id="SSF47413">
    <property type="entry name" value="lambda repressor-like DNA-binding domains"/>
    <property type="match status" value="1"/>
</dbReference>
<dbReference type="SMART" id="SM00530">
    <property type="entry name" value="HTH_XRE"/>
    <property type="match status" value="1"/>
</dbReference>
<feature type="domain" description="HTH cro/C1-type" evidence="1">
    <location>
        <begin position="23"/>
        <end position="77"/>
    </location>
</feature>
<dbReference type="PROSITE" id="PS50943">
    <property type="entry name" value="HTH_CROC1"/>
    <property type="match status" value="1"/>
</dbReference>
<dbReference type="InterPro" id="IPR001387">
    <property type="entry name" value="Cro/C1-type_HTH"/>
</dbReference>
<evidence type="ECO:0000313" key="2">
    <source>
        <dbReference type="EMBL" id="TCU83631.1"/>
    </source>
</evidence>
<proteinExistence type="predicted"/>
<name>A0A4R3U7A9_ROSSA</name>